<keyword evidence="19" id="KW-1185">Reference proteome</keyword>
<evidence type="ECO:0000256" key="12">
    <source>
        <dbReference type="ARBA" id="ARBA00022801"/>
    </source>
</evidence>
<keyword evidence="7" id="KW-0597">Phosphoprotein</keyword>
<feature type="compositionally biased region" description="Low complexity" evidence="16">
    <location>
        <begin position="631"/>
        <end position="643"/>
    </location>
</feature>
<feature type="domain" description="A20-type" evidence="18">
    <location>
        <begin position="577"/>
        <end position="612"/>
    </location>
</feature>
<dbReference type="GO" id="GO:0071947">
    <property type="term" value="P:protein deubiquitination involved in ubiquitin-dependent protein catabolic process"/>
    <property type="evidence" value="ECO:0007669"/>
    <property type="project" value="TreeGrafter"/>
</dbReference>
<dbReference type="GO" id="GO:0016477">
    <property type="term" value="P:cell migration"/>
    <property type="evidence" value="ECO:0007669"/>
    <property type="project" value="TreeGrafter"/>
</dbReference>
<keyword evidence="15" id="KW-0539">Nucleus</keyword>
<dbReference type="Gene3D" id="4.10.240.30">
    <property type="match status" value="3"/>
</dbReference>
<evidence type="ECO:0000256" key="2">
    <source>
        <dbReference type="ARBA" id="ARBA00004123"/>
    </source>
</evidence>
<dbReference type="PROSITE" id="PS51036">
    <property type="entry name" value="ZF_A20"/>
    <property type="match status" value="4"/>
</dbReference>
<dbReference type="GO" id="GO:1990168">
    <property type="term" value="P:protein K33-linked deubiquitination"/>
    <property type="evidence" value="ECO:0007669"/>
    <property type="project" value="TreeGrafter"/>
</dbReference>
<dbReference type="GO" id="GO:0035523">
    <property type="term" value="P:protein K29-linked deubiquitination"/>
    <property type="evidence" value="ECO:0007669"/>
    <property type="project" value="TreeGrafter"/>
</dbReference>
<reference evidence="20" key="1">
    <citation type="submission" date="2025-08" db="UniProtKB">
        <authorList>
            <consortium name="RefSeq"/>
        </authorList>
    </citation>
    <scope>IDENTIFICATION</scope>
    <source>
        <tissue evidence="20">Whole sample</tissue>
    </source>
</reference>
<dbReference type="InterPro" id="IPR051346">
    <property type="entry name" value="OTU_Deubiquitinase"/>
</dbReference>
<evidence type="ECO:0000256" key="15">
    <source>
        <dbReference type="ARBA" id="ARBA00023242"/>
    </source>
</evidence>
<evidence type="ECO:0000313" key="20">
    <source>
        <dbReference type="RefSeq" id="XP_022339102.1"/>
    </source>
</evidence>
<feature type="region of interest" description="Disordered" evidence="16">
    <location>
        <begin position="527"/>
        <end position="553"/>
    </location>
</feature>
<feature type="region of interest" description="Disordered" evidence="16">
    <location>
        <begin position="744"/>
        <end position="765"/>
    </location>
</feature>
<dbReference type="Proteomes" id="UP000694844">
    <property type="component" value="Chromosome 5"/>
</dbReference>
<sequence>MQMDGDLTPKEIMDFKNDKNIVLCLGDDELKKSARSKEVSMNTPPFKQKFADSSPAKVHQLTELVKNDIDTTSHQRRRPFCLKSLYLYSALLPCLKLVNEEFKHFYNLIVLDLDVKDDLQRSKVINWCRTSKKLCPVKTRGDGNCLLHAVSLFLWGVEDRDLLLRRLLYLTLANDPKNMYRTRWLMQYRNTVLDSPDLQLSLDSKDMDAEWESILKSTEDNPTEGSNYPSLEGIHLYVLANILRRPIIVLADRKARSVYGQSMQKDSIGGIYLPLEWKPTEISKSPITIAYSMNHFSPLLPQRNVHDGRATDSEYVIPLVYHDFEPIALRFMMYAEEALGHDLINGYLETKNIPMTTSDSILEIPVAKSNYRIIKPALDIVQSHFEECQQIYQMWIRGVPVSRENHPTPVVTSQQNSVSHPPAHQQSAKCPTLGCDLFGSPDYGGKCSDCFNKYTVEYSRQETERRNQMFVEPSAPLASMPYLPSIHHCELSIMDENCQNFAKCGNRMSVHTYPFCHECQPETSATRQSIGQEESSSPPTAVRNEPVDDSGLFGEGEVLRPLRLSTIEPATIGSNSSPRAAKCLSPSCENVGHPNYNNFCKHCYSKLQTRTPLANTPEGPSSQTFLVNGESSSSRGTPSPGTSFIKPFEVVGNQLTMEQINQVGKCKFEGCQNYGYCNNNGLCEACFKRTRPSEVAMETQSSPQKASANSLKRLCSVPGCKEEKLKNEQGFCLQCYLKSDLPSERVSREPIPPPDNSTLESKTPLETSELPQPCIVTSSKDKVKCAASLCGARIYPPNQLCERCKGILEREYAAESNRSRSLEVNRYRPARQGNAYSPSRRKCQTENCEFYGDKKYHGYCSNCFQVATSTAPVRSAPSVVAPRQNNTAPHARQSLNCVEPGCDKFGDPSMSYRCTEHYRRAMQRAPPPHSSPYPLPAEVERYNVAEKDRVAAAAVPLPPQNYNIPVSTAAYNIPVSAAATPQHGGSQYIQTMQKVEGSRKGNKCKTSNCDNYGNPSSQGYCNACYKSRTSGGNDPRQGRYMCC</sequence>
<evidence type="ECO:0000256" key="6">
    <source>
        <dbReference type="ARBA" id="ARBA00022490"/>
    </source>
</evidence>
<comment type="similarity">
    <text evidence="4">Belongs to the peptidase C64 family.</text>
</comment>
<evidence type="ECO:0000256" key="4">
    <source>
        <dbReference type="ARBA" id="ARBA00005865"/>
    </source>
</evidence>
<dbReference type="InterPro" id="IPR002653">
    <property type="entry name" value="Znf_A20"/>
</dbReference>
<keyword evidence="14" id="KW-0862">Zinc</keyword>
<keyword evidence="6" id="KW-0963">Cytoplasm</keyword>
<dbReference type="PANTHER" id="PTHR13367:SF3">
    <property type="entry name" value="TUMOR NECROSIS FACTOR ALPHA-INDUCED PROTEIN 3"/>
    <property type="match status" value="1"/>
</dbReference>
<feature type="domain" description="A20-type" evidence="18">
    <location>
        <begin position="998"/>
        <end position="1033"/>
    </location>
</feature>
<evidence type="ECO:0000256" key="10">
    <source>
        <dbReference type="ARBA" id="ARBA00022771"/>
    </source>
</evidence>
<dbReference type="PANTHER" id="PTHR13367">
    <property type="entry name" value="UBIQUITIN THIOESTERASE"/>
    <property type="match status" value="1"/>
</dbReference>
<dbReference type="Pfam" id="PF02338">
    <property type="entry name" value="OTU"/>
    <property type="match status" value="1"/>
</dbReference>
<comment type="catalytic activity">
    <reaction evidence="1">
        <text>Thiol-dependent hydrolysis of ester, thioester, amide, peptide and isopeptide bonds formed by the C-terminal Gly of ubiquitin (a 76-residue protein attached to proteins as an intracellular targeting signal).</text>
        <dbReference type="EC" id="3.4.19.12"/>
    </reaction>
</comment>
<dbReference type="GO" id="GO:0005737">
    <property type="term" value="C:cytoplasm"/>
    <property type="evidence" value="ECO:0007669"/>
    <property type="project" value="UniProtKB-SubCell"/>
</dbReference>
<evidence type="ECO:0000259" key="17">
    <source>
        <dbReference type="PROSITE" id="PS50802"/>
    </source>
</evidence>
<dbReference type="RefSeq" id="XP_022339102.1">
    <property type="nucleotide sequence ID" value="XM_022483394.1"/>
</dbReference>
<feature type="compositionally biased region" description="Polar residues" evidence="16">
    <location>
        <begin position="614"/>
        <end position="630"/>
    </location>
</feature>
<dbReference type="Gene3D" id="3.90.70.80">
    <property type="match status" value="1"/>
</dbReference>
<feature type="domain" description="A20-type" evidence="18">
    <location>
        <begin position="837"/>
        <end position="872"/>
    </location>
</feature>
<keyword evidence="13" id="KW-0788">Thiol protease</keyword>
<gene>
    <name evidence="20" type="primary">LOC111134417</name>
</gene>
<accession>A0A8B8EEN0</accession>
<dbReference type="AlphaFoldDB" id="A0A8B8EEN0"/>
<keyword evidence="10" id="KW-0863">Zinc-finger</keyword>
<dbReference type="GO" id="GO:0008270">
    <property type="term" value="F:zinc ion binding"/>
    <property type="evidence" value="ECO:0007669"/>
    <property type="project" value="UniProtKB-KW"/>
</dbReference>
<dbReference type="GO" id="GO:0003677">
    <property type="term" value="F:DNA binding"/>
    <property type="evidence" value="ECO:0007669"/>
    <property type="project" value="InterPro"/>
</dbReference>
<feature type="domain" description="OTU" evidence="17">
    <location>
        <begin position="134"/>
        <end position="302"/>
    </location>
</feature>
<feature type="compositionally biased region" description="Polar residues" evidence="16">
    <location>
        <begin position="527"/>
        <end position="539"/>
    </location>
</feature>
<keyword evidence="11" id="KW-0833">Ubl conjugation pathway</keyword>
<organism evidence="19 20">
    <name type="scientific">Crassostrea virginica</name>
    <name type="common">Eastern oyster</name>
    <dbReference type="NCBI Taxonomy" id="6565"/>
    <lineage>
        <taxon>Eukaryota</taxon>
        <taxon>Metazoa</taxon>
        <taxon>Spiralia</taxon>
        <taxon>Lophotrochozoa</taxon>
        <taxon>Mollusca</taxon>
        <taxon>Bivalvia</taxon>
        <taxon>Autobranchia</taxon>
        <taxon>Pteriomorphia</taxon>
        <taxon>Ostreida</taxon>
        <taxon>Ostreoidea</taxon>
        <taxon>Ostreidae</taxon>
        <taxon>Crassostrea</taxon>
    </lineage>
</organism>
<dbReference type="KEGG" id="cvn:111134417"/>
<evidence type="ECO:0000256" key="7">
    <source>
        <dbReference type="ARBA" id="ARBA00022553"/>
    </source>
</evidence>
<dbReference type="EC" id="3.4.19.12" evidence="5"/>
<dbReference type="OrthoDB" id="10064699at2759"/>
<evidence type="ECO:0000256" key="13">
    <source>
        <dbReference type="ARBA" id="ARBA00022807"/>
    </source>
</evidence>
<dbReference type="SMART" id="SM00259">
    <property type="entry name" value="ZnF_A20"/>
    <property type="match status" value="8"/>
</dbReference>
<dbReference type="Pfam" id="PF01754">
    <property type="entry name" value="zf-A20"/>
    <property type="match status" value="1"/>
</dbReference>
<dbReference type="InterPro" id="IPR003323">
    <property type="entry name" value="OTU_dom"/>
</dbReference>
<evidence type="ECO:0000256" key="14">
    <source>
        <dbReference type="ARBA" id="ARBA00022833"/>
    </source>
</evidence>
<keyword evidence="8" id="KW-0645">Protease</keyword>
<name>A0A8B8EEN0_CRAVI</name>
<dbReference type="GeneID" id="111134417"/>
<evidence type="ECO:0000256" key="1">
    <source>
        <dbReference type="ARBA" id="ARBA00000707"/>
    </source>
</evidence>
<evidence type="ECO:0000256" key="3">
    <source>
        <dbReference type="ARBA" id="ARBA00004496"/>
    </source>
</evidence>
<comment type="subcellular location">
    <subcellularLocation>
        <location evidence="3">Cytoplasm</location>
    </subcellularLocation>
    <subcellularLocation>
        <location evidence="2">Nucleus</location>
    </subcellularLocation>
</comment>
<keyword evidence="12" id="KW-0378">Hydrolase</keyword>
<evidence type="ECO:0000313" key="19">
    <source>
        <dbReference type="Proteomes" id="UP000694844"/>
    </source>
</evidence>
<dbReference type="GO" id="GO:0070530">
    <property type="term" value="F:K63-linked polyubiquitin modification-dependent protein binding"/>
    <property type="evidence" value="ECO:0007669"/>
    <property type="project" value="TreeGrafter"/>
</dbReference>
<dbReference type="CDD" id="cd22750">
    <property type="entry name" value="OTU_C64"/>
    <property type="match status" value="1"/>
</dbReference>
<evidence type="ECO:0000256" key="5">
    <source>
        <dbReference type="ARBA" id="ARBA00012759"/>
    </source>
</evidence>
<dbReference type="PROSITE" id="PS50802">
    <property type="entry name" value="OTU"/>
    <property type="match status" value="1"/>
</dbReference>
<keyword evidence="9" id="KW-0479">Metal-binding</keyword>
<dbReference type="GO" id="GO:0007010">
    <property type="term" value="P:cytoskeleton organization"/>
    <property type="evidence" value="ECO:0007669"/>
    <property type="project" value="TreeGrafter"/>
</dbReference>
<proteinExistence type="inferred from homology"/>
<feature type="compositionally biased region" description="Polar residues" evidence="16">
    <location>
        <begin position="756"/>
        <end position="765"/>
    </location>
</feature>
<evidence type="ECO:0000256" key="9">
    <source>
        <dbReference type="ARBA" id="ARBA00022723"/>
    </source>
</evidence>
<dbReference type="GO" id="GO:0004843">
    <property type="term" value="F:cysteine-type deubiquitinase activity"/>
    <property type="evidence" value="ECO:0007669"/>
    <property type="project" value="UniProtKB-EC"/>
</dbReference>
<feature type="domain" description="A20-type" evidence="18">
    <location>
        <begin position="424"/>
        <end position="459"/>
    </location>
</feature>
<evidence type="ECO:0000256" key="16">
    <source>
        <dbReference type="SAM" id="MobiDB-lite"/>
    </source>
</evidence>
<evidence type="ECO:0000256" key="8">
    <source>
        <dbReference type="ARBA" id="ARBA00022670"/>
    </source>
</evidence>
<feature type="region of interest" description="Disordered" evidence="16">
    <location>
        <begin position="614"/>
        <end position="643"/>
    </location>
</feature>
<evidence type="ECO:0000256" key="11">
    <source>
        <dbReference type="ARBA" id="ARBA00022786"/>
    </source>
</evidence>
<dbReference type="GO" id="GO:0005634">
    <property type="term" value="C:nucleus"/>
    <property type="evidence" value="ECO:0007669"/>
    <property type="project" value="UniProtKB-SubCell"/>
</dbReference>
<dbReference type="GO" id="GO:0030177">
    <property type="term" value="P:positive regulation of Wnt signaling pathway"/>
    <property type="evidence" value="ECO:0007669"/>
    <property type="project" value="TreeGrafter"/>
</dbReference>
<evidence type="ECO:0000259" key="18">
    <source>
        <dbReference type="PROSITE" id="PS51036"/>
    </source>
</evidence>
<protein>
    <recommendedName>
        <fullName evidence="5">ubiquitinyl hydrolase 1</fullName>
        <ecNumber evidence="5">3.4.19.12</ecNumber>
    </recommendedName>
</protein>